<proteinExistence type="predicted"/>
<accession>A0A239LDH6</accession>
<organism evidence="1 2">
    <name type="scientific">Granulicella rosea</name>
    <dbReference type="NCBI Taxonomy" id="474952"/>
    <lineage>
        <taxon>Bacteria</taxon>
        <taxon>Pseudomonadati</taxon>
        <taxon>Acidobacteriota</taxon>
        <taxon>Terriglobia</taxon>
        <taxon>Terriglobales</taxon>
        <taxon>Acidobacteriaceae</taxon>
        <taxon>Granulicella</taxon>
    </lineage>
</organism>
<dbReference type="OrthoDB" id="9919023at2"/>
<reference evidence="1 2" key="1">
    <citation type="submission" date="2017-06" db="EMBL/GenBank/DDBJ databases">
        <authorList>
            <person name="Kim H.J."/>
            <person name="Triplett B.A."/>
        </authorList>
    </citation>
    <scope>NUCLEOTIDE SEQUENCE [LARGE SCALE GENOMIC DNA]</scope>
    <source>
        <strain evidence="1 2">DSM 18704</strain>
    </source>
</reference>
<dbReference type="AlphaFoldDB" id="A0A239LDH6"/>
<evidence type="ECO:0000313" key="1">
    <source>
        <dbReference type="EMBL" id="SNT27968.1"/>
    </source>
</evidence>
<dbReference type="EMBL" id="FZOU01000006">
    <property type="protein sequence ID" value="SNT27968.1"/>
    <property type="molecule type" value="Genomic_DNA"/>
</dbReference>
<sequence>MTMEELSNRLPNGLHDAYLLGLNVDYTKCELRLELKLDVSAYPQGNPDYSVGTVLIRGLRYLVIDGPPPIAPGDTSKLSYIDGIETRPWQIDSSHLPPVGDAVFRYSIFMGDWNSYMHFAGESAEIEPGDLLL</sequence>
<name>A0A239LDH6_9BACT</name>
<gene>
    <name evidence="1" type="ORF">SAMN05421770_106281</name>
</gene>
<keyword evidence="2" id="KW-1185">Reference proteome</keyword>
<evidence type="ECO:0000313" key="2">
    <source>
        <dbReference type="Proteomes" id="UP000198356"/>
    </source>
</evidence>
<protein>
    <submittedName>
        <fullName evidence="1">Uncharacterized protein</fullName>
    </submittedName>
</protein>
<dbReference type="Proteomes" id="UP000198356">
    <property type="component" value="Unassembled WGS sequence"/>
</dbReference>
<dbReference type="RefSeq" id="WP_089409591.1">
    <property type="nucleotide sequence ID" value="NZ_FZOU01000006.1"/>
</dbReference>